<dbReference type="OrthoDB" id="8265361at2"/>
<dbReference type="AlphaFoldDB" id="A0A285QGV6"/>
<evidence type="ECO:0000313" key="1">
    <source>
        <dbReference type="EMBL" id="SOB80694.1"/>
    </source>
</evidence>
<dbReference type="RefSeq" id="WP_097062994.1">
    <property type="nucleotide sequence ID" value="NZ_OBMI01000001.1"/>
</dbReference>
<protein>
    <submittedName>
        <fullName evidence="1">Uncharacterized protein</fullName>
    </submittedName>
</protein>
<evidence type="ECO:0000313" key="2">
    <source>
        <dbReference type="Proteomes" id="UP000219494"/>
    </source>
</evidence>
<reference evidence="1 2" key="1">
    <citation type="submission" date="2017-07" db="EMBL/GenBank/DDBJ databases">
        <authorList>
            <person name="Sun Z.S."/>
            <person name="Albrecht U."/>
            <person name="Echele G."/>
            <person name="Lee C.C."/>
        </authorList>
    </citation>
    <scope>NUCLEOTIDE SEQUENCE [LARGE SCALE GENOMIC DNA]</scope>
    <source>
        <strain evidence="1 2">CGMCC 1.12672</strain>
    </source>
</reference>
<gene>
    <name evidence="1" type="ORF">SAMN06297144_1192</name>
</gene>
<organism evidence="1 2">
    <name type="scientific">Sphingomonas guangdongensis</name>
    <dbReference type="NCBI Taxonomy" id="1141890"/>
    <lineage>
        <taxon>Bacteria</taxon>
        <taxon>Pseudomonadati</taxon>
        <taxon>Pseudomonadota</taxon>
        <taxon>Alphaproteobacteria</taxon>
        <taxon>Sphingomonadales</taxon>
        <taxon>Sphingomonadaceae</taxon>
        <taxon>Sphingomonas</taxon>
    </lineage>
</organism>
<dbReference type="Proteomes" id="UP000219494">
    <property type="component" value="Unassembled WGS sequence"/>
</dbReference>
<keyword evidence="2" id="KW-1185">Reference proteome</keyword>
<proteinExistence type="predicted"/>
<dbReference type="EMBL" id="OBMI01000001">
    <property type="protein sequence ID" value="SOB80694.1"/>
    <property type="molecule type" value="Genomic_DNA"/>
</dbReference>
<accession>A0A285QGV6</accession>
<sequence length="255" mass="27385">MNEMSPPQRHVAEPPPTVADLGGYVCWSRMQAEAGQGLETIIARKELERRAGNGLFLWGVGNPPSTAISALARIGCRVPVVFSVMKSRPKPIDVAPSRIFAWRRYFDPSANERPLPASAVVTSRADSAGGAKRAHYALMCHSRAPLTLSRGTPFDVSAYRNAGGTGAPVGASQVTALLKQVAEPGKTSDYEVNLVAWLAGGYWVRLSDPVEVDPAGATRLDRAAELEPRDWLELAAELRASPQATARLSGELLLF</sequence>
<name>A0A285QGV6_9SPHN</name>